<comment type="caution">
    <text evidence="2">The sequence shown here is derived from an EMBL/GenBank/DDBJ whole genome shotgun (WGS) entry which is preliminary data.</text>
</comment>
<evidence type="ECO:0000313" key="2">
    <source>
        <dbReference type="EMBL" id="KAF6723972.1"/>
    </source>
</evidence>
<evidence type="ECO:0000313" key="3">
    <source>
        <dbReference type="Proteomes" id="UP000646548"/>
    </source>
</evidence>
<reference evidence="2" key="1">
    <citation type="journal article" name="BMC Genomics">
        <title>Long-read sequencing and de novo genome assembly of marine medaka (Oryzias melastigma).</title>
        <authorList>
            <person name="Liang P."/>
            <person name="Saqib H.S.A."/>
            <person name="Ni X."/>
            <person name="Shen Y."/>
        </authorList>
    </citation>
    <scope>NUCLEOTIDE SEQUENCE</scope>
    <source>
        <strain evidence="2">Bigg-433</strain>
    </source>
</reference>
<gene>
    <name evidence="2" type="ORF">FQA47_001176</name>
</gene>
<evidence type="ECO:0000256" key="1">
    <source>
        <dbReference type="SAM" id="MobiDB-lite"/>
    </source>
</evidence>
<accession>A0A834C6R2</accession>
<organism evidence="2 3">
    <name type="scientific">Oryzias melastigma</name>
    <name type="common">Marine medaka</name>
    <dbReference type="NCBI Taxonomy" id="30732"/>
    <lineage>
        <taxon>Eukaryota</taxon>
        <taxon>Metazoa</taxon>
        <taxon>Chordata</taxon>
        <taxon>Craniata</taxon>
        <taxon>Vertebrata</taxon>
        <taxon>Euteleostomi</taxon>
        <taxon>Actinopterygii</taxon>
        <taxon>Neopterygii</taxon>
        <taxon>Teleostei</taxon>
        <taxon>Neoteleostei</taxon>
        <taxon>Acanthomorphata</taxon>
        <taxon>Ovalentaria</taxon>
        <taxon>Atherinomorphae</taxon>
        <taxon>Beloniformes</taxon>
        <taxon>Adrianichthyidae</taxon>
        <taxon>Oryziinae</taxon>
        <taxon>Oryzias</taxon>
    </lineage>
</organism>
<dbReference type="AlphaFoldDB" id="A0A834C6R2"/>
<feature type="region of interest" description="Disordered" evidence="1">
    <location>
        <begin position="84"/>
        <end position="104"/>
    </location>
</feature>
<proteinExistence type="predicted"/>
<dbReference type="Proteomes" id="UP000646548">
    <property type="component" value="Unassembled WGS sequence"/>
</dbReference>
<dbReference type="EMBL" id="WKFB01000408">
    <property type="protein sequence ID" value="KAF6723972.1"/>
    <property type="molecule type" value="Genomic_DNA"/>
</dbReference>
<name>A0A834C6R2_ORYME</name>
<protein>
    <submittedName>
        <fullName evidence="2">Uncharacterized protein</fullName>
    </submittedName>
</protein>
<sequence length="104" mass="11657">MLFFVFLKSTYSDLSRLNSRPLARKDVSTWEVAQISFHPLHQSDCDHVTHKKQQKSDDIQVFSGKNVEKSLLVVCVVQSRAYGSRGVPKPCPHVSGRLSARMGG</sequence>